<dbReference type="PANTHER" id="PTHR43774:SF1">
    <property type="entry name" value="PEPTIDE METHIONINE SULFOXIDE REDUCTASE MSRA 2"/>
    <property type="match status" value="1"/>
</dbReference>
<evidence type="ECO:0000256" key="4">
    <source>
        <dbReference type="HAMAP-Rule" id="MF_01401"/>
    </source>
</evidence>
<dbReference type="AlphaFoldDB" id="A0A7W9FH03"/>
<keyword evidence="1 4" id="KW-0560">Oxidoreductase</keyword>
<dbReference type="NCBIfam" id="TIGR00401">
    <property type="entry name" value="msrA"/>
    <property type="match status" value="1"/>
</dbReference>
<dbReference type="InterPro" id="IPR002569">
    <property type="entry name" value="Met_Sox_Rdtase_MsrA_dom"/>
</dbReference>
<keyword evidence="5" id="KW-0732">Signal</keyword>
<dbReference type="InterPro" id="IPR036509">
    <property type="entry name" value="Met_Sox_Rdtase_MsrA_sf"/>
</dbReference>
<feature type="active site" evidence="4">
    <location>
        <position position="39"/>
    </location>
</feature>
<organism evidence="7 8">
    <name type="scientific">Brevundimonas variabilis</name>
    <dbReference type="NCBI Taxonomy" id="74312"/>
    <lineage>
        <taxon>Bacteria</taxon>
        <taxon>Pseudomonadati</taxon>
        <taxon>Pseudomonadota</taxon>
        <taxon>Alphaproteobacteria</taxon>
        <taxon>Caulobacterales</taxon>
        <taxon>Caulobacteraceae</taxon>
        <taxon>Brevundimonas</taxon>
    </lineage>
</organism>
<evidence type="ECO:0000256" key="2">
    <source>
        <dbReference type="ARBA" id="ARBA00047806"/>
    </source>
</evidence>
<comment type="similarity">
    <text evidence="4">Belongs to the MsrA Met sulfoxide reductase family.</text>
</comment>
<evidence type="ECO:0000313" key="8">
    <source>
        <dbReference type="Proteomes" id="UP000545037"/>
    </source>
</evidence>
<comment type="catalytic activity">
    <reaction evidence="2 4">
        <text>L-methionyl-[protein] + [thioredoxin]-disulfide + H2O = L-methionyl-(S)-S-oxide-[protein] + [thioredoxin]-dithiol</text>
        <dbReference type="Rhea" id="RHEA:14217"/>
        <dbReference type="Rhea" id="RHEA-COMP:10698"/>
        <dbReference type="Rhea" id="RHEA-COMP:10700"/>
        <dbReference type="Rhea" id="RHEA-COMP:12313"/>
        <dbReference type="Rhea" id="RHEA-COMP:12315"/>
        <dbReference type="ChEBI" id="CHEBI:15377"/>
        <dbReference type="ChEBI" id="CHEBI:16044"/>
        <dbReference type="ChEBI" id="CHEBI:29950"/>
        <dbReference type="ChEBI" id="CHEBI:44120"/>
        <dbReference type="ChEBI" id="CHEBI:50058"/>
        <dbReference type="EC" id="1.8.4.11"/>
    </reaction>
</comment>
<dbReference type="Proteomes" id="UP000545037">
    <property type="component" value="Unassembled WGS sequence"/>
</dbReference>
<gene>
    <name evidence="4" type="primary">msrA</name>
    <name evidence="7" type="ORF">GGR13_002576</name>
</gene>
<accession>A0A7W9FH03</accession>
<keyword evidence="8" id="KW-1185">Reference proteome</keyword>
<evidence type="ECO:0000259" key="6">
    <source>
        <dbReference type="Pfam" id="PF01625"/>
    </source>
</evidence>
<dbReference type="PROSITE" id="PS51257">
    <property type="entry name" value="PROKAR_LIPOPROTEIN"/>
    <property type="match status" value="1"/>
</dbReference>
<sequence>MTRLFSLIVLLALAACASPQPIERAQPANAATAVFAAGCFWCVEQAFEKTPGVSQAVSGYTGGTTVNPTYQQVTVGDTGHFEAVKVTYDPAVVTYAQLLDVFWKNVDPFDPIGQFCDKGPSYRGAIFPATPEETAAAEGSKQAVAQRFGRAVAVEVLPSAAFYDAETYHQDYYLKNPSTYNFYKWRCGRAQRLEEIWGPA</sequence>
<dbReference type="Gene3D" id="3.30.1060.10">
    <property type="entry name" value="Peptide methionine sulphoxide reductase MsrA"/>
    <property type="match status" value="1"/>
</dbReference>
<feature type="chain" id="PRO_5031215620" description="Peptide methionine sulfoxide reductase MsrA" evidence="5">
    <location>
        <begin position="18"/>
        <end position="200"/>
    </location>
</feature>
<reference evidence="7 8" key="1">
    <citation type="submission" date="2020-08" db="EMBL/GenBank/DDBJ databases">
        <title>Genomic Encyclopedia of Type Strains, Phase IV (KMG-IV): sequencing the most valuable type-strain genomes for metagenomic binning, comparative biology and taxonomic classification.</title>
        <authorList>
            <person name="Goeker M."/>
        </authorList>
    </citation>
    <scope>NUCLEOTIDE SEQUENCE [LARGE SCALE GENOMIC DNA]</scope>
    <source>
        <strain evidence="7 8">DSM 4737</strain>
    </source>
</reference>
<dbReference type="GO" id="GO:0008113">
    <property type="term" value="F:peptide-methionine (S)-S-oxide reductase activity"/>
    <property type="evidence" value="ECO:0007669"/>
    <property type="project" value="UniProtKB-UniRule"/>
</dbReference>
<evidence type="ECO:0000256" key="1">
    <source>
        <dbReference type="ARBA" id="ARBA00023002"/>
    </source>
</evidence>
<dbReference type="HAMAP" id="MF_01401">
    <property type="entry name" value="MsrA"/>
    <property type="match status" value="1"/>
</dbReference>
<comment type="catalytic activity">
    <reaction evidence="3 4">
        <text>[thioredoxin]-disulfide + L-methionine + H2O = L-methionine (S)-S-oxide + [thioredoxin]-dithiol</text>
        <dbReference type="Rhea" id="RHEA:19993"/>
        <dbReference type="Rhea" id="RHEA-COMP:10698"/>
        <dbReference type="Rhea" id="RHEA-COMP:10700"/>
        <dbReference type="ChEBI" id="CHEBI:15377"/>
        <dbReference type="ChEBI" id="CHEBI:29950"/>
        <dbReference type="ChEBI" id="CHEBI:50058"/>
        <dbReference type="ChEBI" id="CHEBI:57844"/>
        <dbReference type="ChEBI" id="CHEBI:58772"/>
        <dbReference type="EC" id="1.8.4.11"/>
    </reaction>
</comment>
<feature type="domain" description="Peptide methionine sulphoxide reductase MsrA" evidence="6">
    <location>
        <begin position="32"/>
        <end position="181"/>
    </location>
</feature>
<feature type="signal peptide" evidence="5">
    <location>
        <begin position="1"/>
        <end position="17"/>
    </location>
</feature>
<name>A0A7W9FH03_9CAUL</name>
<evidence type="ECO:0000256" key="3">
    <source>
        <dbReference type="ARBA" id="ARBA00048782"/>
    </source>
</evidence>
<evidence type="ECO:0000313" key="7">
    <source>
        <dbReference type="EMBL" id="MBB5746969.1"/>
    </source>
</evidence>
<comment type="function">
    <text evidence="4">Has an important function as a repair enzyme for proteins that have been inactivated by oxidation. Catalyzes the reversible oxidation-reduction of methionine sulfoxide in proteins to methionine.</text>
</comment>
<evidence type="ECO:0000256" key="5">
    <source>
        <dbReference type="SAM" id="SignalP"/>
    </source>
</evidence>
<comment type="caution">
    <text evidence="7">The sequence shown here is derived from an EMBL/GenBank/DDBJ whole genome shotgun (WGS) entry which is preliminary data.</text>
</comment>
<proteinExistence type="inferred from homology"/>
<dbReference type="EC" id="1.8.4.11" evidence="4"/>
<dbReference type="SUPFAM" id="SSF55068">
    <property type="entry name" value="Peptide methionine sulfoxide reductase"/>
    <property type="match status" value="1"/>
</dbReference>
<dbReference type="PANTHER" id="PTHR43774">
    <property type="entry name" value="PEPTIDE METHIONINE SULFOXIDE REDUCTASE"/>
    <property type="match status" value="1"/>
</dbReference>
<dbReference type="EMBL" id="JACHOR010000004">
    <property type="protein sequence ID" value="MBB5746969.1"/>
    <property type="molecule type" value="Genomic_DNA"/>
</dbReference>
<dbReference type="RefSeq" id="WP_183213927.1">
    <property type="nucleotide sequence ID" value="NZ_JACHOR010000004.1"/>
</dbReference>
<protein>
    <recommendedName>
        <fullName evidence="4">Peptide methionine sulfoxide reductase MsrA</fullName>
        <shortName evidence="4">Protein-methionine-S-oxide reductase</shortName>
        <ecNumber evidence="4">1.8.4.11</ecNumber>
    </recommendedName>
    <alternativeName>
        <fullName evidence="4">Peptide-methionine (S)-S-oxide reductase</fullName>
        <shortName evidence="4">Peptide Met(O) reductase</shortName>
    </alternativeName>
</protein>
<dbReference type="Pfam" id="PF01625">
    <property type="entry name" value="PMSR"/>
    <property type="match status" value="1"/>
</dbReference>